<organism evidence="1 2">
    <name type="scientific">Lactobacillus xujianguonis</name>
    <dbReference type="NCBI Taxonomy" id="2495899"/>
    <lineage>
        <taxon>Bacteria</taxon>
        <taxon>Bacillati</taxon>
        <taxon>Bacillota</taxon>
        <taxon>Bacilli</taxon>
        <taxon>Lactobacillales</taxon>
        <taxon>Lactobacillaceae</taxon>
        <taxon>Lactobacillus</taxon>
    </lineage>
</organism>
<comment type="caution">
    <text evidence="1">The sequence shown here is derived from an EMBL/GenBank/DDBJ whole genome shotgun (WGS) entry which is preliminary data.</text>
</comment>
<dbReference type="RefSeq" id="WP_103661865.1">
    <property type="nucleotide sequence ID" value="NZ_ML136871.1"/>
</dbReference>
<keyword evidence="2" id="KW-1185">Reference proteome</keyword>
<proteinExistence type="predicted"/>
<dbReference type="Proteomes" id="UP000288291">
    <property type="component" value="Unassembled WGS sequence"/>
</dbReference>
<gene>
    <name evidence="1" type="ORF">EJK17_00605</name>
</gene>
<evidence type="ECO:0000313" key="1">
    <source>
        <dbReference type="EMBL" id="RVU71808.1"/>
    </source>
</evidence>
<dbReference type="EMBL" id="RXIA01000001">
    <property type="protein sequence ID" value="RVU71808.1"/>
    <property type="molecule type" value="Genomic_DNA"/>
</dbReference>
<protein>
    <submittedName>
        <fullName evidence="1">Uncharacterized protein</fullName>
    </submittedName>
</protein>
<name>A0A437SY21_9LACO</name>
<reference evidence="1 2" key="1">
    <citation type="submission" date="2018-12" db="EMBL/GenBank/DDBJ databases">
        <authorList>
            <person name="Meng J."/>
        </authorList>
    </citation>
    <scope>NUCLEOTIDE SEQUENCE [LARGE SCALE GENOMIC DNA]</scope>
    <source>
        <strain evidence="1 2">HT111-2</strain>
    </source>
</reference>
<sequence>MINEDDFKAMIHDEAAEKFSSKWEMLPSDGDIRQAYQAVMNTSEFKHFKELMIEENEKVITRNVLHSLEGVRQIIKRAGEE</sequence>
<evidence type="ECO:0000313" key="2">
    <source>
        <dbReference type="Proteomes" id="UP000288291"/>
    </source>
</evidence>
<dbReference type="AlphaFoldDB" id="A0A437SY21"/>
<accession>A0A437SY21</accession>